<gene>
    <name evidence="1" type="ORF">BKA16_003483</name>
</gene>
<organism evidence="1 2">
    <name type="scientific">Gordonia humi</name>
    <dbReference type="NCBI Taxonomy" id="686429"/>
    <lineage>
        <taxon>Bacteria</taxon>
        <taxon>Bacillati</taxon>
        <taxon>Actinomycetota</taxon>
        <taxon>Actinomycetes</taxon>
        <taxon>Mycobacteriales</taxon>
        <taxon>Gordoniaceae</taxon>
        <taxon>Gordonia</taxon>
    </lineage>
</organism>
<comment type="caution">
    <text evidence="1">The sequence shown here is derived from an EMBL/GenBank/DDBJ whole genome shotgun (WGS) entry which is preliminary data.</text>
</comment>
<accession>A0A840EZA8</accession>
<dbReference type="AlphaFoldDB" id="A0A840EZA8"/>
<protein>
    <submittedName>
        <fullName evidence="1">Uncharacterized protein</fullName>
    </submittedName>
</protein>
<reference evidence="1 2" key="1">
    <citation type="submission" date="2020-08" db="EMBL/GenBank/DDBJ databases">
        <title>Sequencing the genomes of 1000 actinobacteria strains.</title>
        <authorList>
            <person name="Klenk H.-P."/>
        </authorList>
    </citation>
    <scope>NUCLEOTIDE SEQUENCE [LARGE SCALE GENOMIC DNA]</scope>
    <source>
        <strain evidence="1 2">DSM 45298</strain>
    </source>
</reference>
<name>A0A840EZA8_9ACTN</name>
<dbReference type="Proteomes" id="UP000551501">
    <property type="component" value="Unassembled WGS sequence"/>
</dbReference>
<dbReference type="EMBL" id="JACIFP010000001">
    <property type="protein sequence ID" value="MBB4136931.1"/>
    <property type="molecule type" value="Genomic_DNA"/>
</dbReference>
<evidence type="ECO:0000313" key="2">
    <source>
        <dbReference type="Proteomes" id="UP000551501"/>
    </source>
</evidence>
<evidence type="ECO:0000313" key="1">
    <source>
        <dbReference type="EMBL" id="MBB4136931.1"/>
    </source>
</evidence>
<sequence>MSGDSRQTVLGRLAGRLRRSTGPIRVPRPDDEDLVVLVGSTDDAVATSTVLESAAVSIAGPVVLRLLVFVPESGVDAAIESAALEGYAEVSTRPEDPRPDEPLVAVALARVQSVDARTVSQERSRCASLASRSGGHAVGWWVLDAPAESEK</sequence>
<keyword evidence="2" id="KW-1185">Reference proteome</keyword>
<dbReference type="RefSeq" id="WP_183371844.1">
    <property type="nucleotide sequence ID" value="NZ_BAABHL010000126.1"/>
</dbReference>
<proteinExistence type="predicted"/>